<dbReference type="InterPro" id="IPR002928">
    <property type="entry name" value="Myosin_tail"/>
</dbReference>
<keyword evidence="9" id="KW-0505">Motor protein</keyword>
<dbReference type="FunFam" id="1.20.5.370:FF:000003">
    <property type="entry name" value="Myosin heavy chain"/>
    <property type="match status" value="1"/>
</dbReference>
<evidence type="ECO:0000256" key="6">
    <source>
        <dbReference type="ARBA" id="ARBA00022840"/>
    </source>
</evidence>
<dbReference type="GO" id="GO:0000146">
    <property type="term" value="F:microfilament motor activity"/>
    <property type="evidence" value="ECO:0007669"/>
    <property type="project" value="TreeGrafter"/>
</dbReference>
<evidence type="ECO:0000256" key="7">
    <source>
        <dbReference type="ARBA" id="ARBA00023054"/>
    </source>
</evidence>
<evidence type="ECO:0000256" key="12">
    <source>
        <dbReference type="SAM" id="MobiDB-lite"/>
    </source>
</evidence>
<dbReference type="Pfam" id="PF01576">
    <property type="entry name" value="Myosin_tail_1"/>
    <property type="match status" value="1"/>
</dbReference>
<dbReference type="PANTHER" id="PTHR45615">
    <property type="entry name" value="MYOSIN HEAVY CHAIN, NON-MUSCLE"/>
    <property type="match status" value="1"/>
</dbReference>
<dbReference type="InterPro" id="IPR027417">
    <property type="entry name" value="P-loop_NTPase"/>
</dbReference>
<evidence type="ECO:0000259" key="13">
    <source>
        <dbReference type="PROSITE" id="PS51844"/>
    </source>
</evidence>
<dbReference type="InterPro" id="IPR014751">
    <property type="entry name" value="XRCC4-like_C"/>
</dbReference>
<dbReference type="SUPFAM" id="SSF90257">
    <property type="entry name" value="Myosin rod fragments"/>
    <property type="match status" value="1"/>
</dbReference>
<evidence type="ECO:0000256" key="9">
    <source>
        <dbReference type="ARBA" id="ARBA00023175"/>
    </source>
</evidence>
<dbReference type="EMBL" id="BRZM01000069">
    <property type="protein sequence ID" value="GLD64535.1"/>
    <property type="molecule type" value="Genomic_DNA"/>
</dbReference>
<keyword evidence="3" id="KW-0787">Thick filament</keyword>
<evidence type="ECO:0000256" key="8">
    <source>
        <dbReference type="ARBA" id="ARBA00023123"/>
    </source>
</evidence>
<keyword evidence="10" id="KW-0514">Muscle protein</keyword>
<dbReference type="Proteomes" id="UP001279410">
    <property type="component" value="Unassembled WGS sequence"/>
</dbReference>
<organism evidence="14 15">
    <name type="scientific">Lates japonicus</name>
    <name type="common">Japanese lates</name>
    <dbReference type="NCBI Taxonomy" id="270547"/>
    <lineage>
        <taxon>Eukaryota</taxon>
        <taxon>Metazoa</taxon>
        <taxon>Chordata</taxon>
        <taxon>Craniata</taxon>
        <taxon>Vertebrata</taxon>
        <taxon>Euteleostomi</taxon>
        <taxon>Actinopterygii</taxon>
        <taxon>Neopterygii</taxon>
        <taxon>Teleostei</taxon>
        <taxon>Neoteleostei</taxon>
        <taxon>Acanthomorphata</taxon>
        <taxon>Carangaria</taxon>
        <taxon>Carangaria incertae sedis</taxon>
        <taxon>Centropomidae</taxon>
        <taxon>Lates</taxon>
    </lineage>
</organism>
<dbReference type="FunFam" id="2.30.30.360:FF:000001">
    <property type="entry name" value="Myosin heavy chain"/>
    <property type="match status" value="1"/>
</dbReference>
<feature type="region of interest" description="Disordered" evidence="12">
    <location>
        <begin position="232"/>
        <end position="257"/>
    </location>
</feature>
<keyword evidence="8" id="KW-0518">Myosin</keyword>
<dbReference type="GO" id="GO:0030016">
    <property type="term" value="C:myofibril"/>
    <property type="evidence" value="ECO:0007669"/>
    <property type="project" value="UniProtKB-SubCell"/>
</dbReference>
<evidence type="ECO:0000256" key="5">
    <source>
        <dbReference type="ARBA" id="ARBA00022741"/>
    </source>
</evidence>
<dbReference type="FunFam" id="1.20.5.370:FF:000001">
    <property type="entry name" value="Myosin heavy chain"/>
    <property type="match status" value="1"/>
</dbReference>
<gene>
    <name evidence="14" type="ORF">AKAME5_001607400</name>
</gene>
<dbReference type="GO" id="GO:0032982">
    <property type="term" value="C:myosin filament"/>
    <property type="evidence" value="ECO:0007669"/>
    <property type="project" value="UniProtKB-KW"/>
</dbReference>
<evidence type="ECO:0000256" key="1">
    <source>
        <dbReference type="ARBA" id="ARBA00004657"/>
    </source>
</evidence>
<dbReference type="InterPro" id="IPR008989">
    <property type="entry name" value="Myosin_S1_N"/>
</dbReference>
<sequence length="772" mass="89390">MLETEGRERPWTVHPKIWKWKKKKKKKEDLSEMEHQLIHANCERHRRKESVSTQQLHHLATKSVIMSVDPEMECFGTAAIYLRKPERERIEAQNTPFDAKTAYFVAEPTEIYVKGKLVKKDGGKATVEIQGGKTLTVKDDDIFPMNPPKFDKIEDMAMMTHLSEPAVLYNLKERYAAWMIYVFFKAGLLGTLEEMRDEKLVELCAASYKKIKELQARIEELEEEIEAERAARAKVEKQRSDLSGNRRSAEARARGRPQLCAKQADMIDVERANALAANLDKKQRNFDKVLAEWKQKYEESQAELEGAQKEARALSTEMFKLKNSYEETLDHLETLKRENKNLQQEITDLTEHIAESGKTIHELEKGKKAAESEKAEIQTALEEAEATLEHEESKIMRIQLELTQVKNEVDRKIAEKDEEIEQIKRNSQRVIESMQSTLDAEIRSRNDALRVKKKMEGDLNEMEIQLSHANRQAAEAQKQLRNIQGQLKDAQLHLDEAIRSQEEMKEQVAMVERRNNLMVAEIEELRVALEQTERSRKVAEQELVDASERVGLLHSQNTNLINTKRKLEADLVQVQGEVEDAVQEARNAEEKAKKAITDAAMMAEELKKEQDTSAHLERMKKNLEVTVKDLQHRLDEAENLALKGGKKQLQKLEARVRELEAEVEAEQRRGAEAVKGVRKYERRVKELTYQTEEDKKNIARLQDLVDKLQLKVKSYKRQSEEAEEQANTHLSRYRKVQHEMEEAQERADIAESQVNKLRAKSREIIRGKEAEE</sequence>
<dbReference type="PANTHER" id="PTHR45615:SF44">
    <property type="entry name" value="MYOSIN HEAVY CHAIN 4-RELATED"/>
    <property type="match status" value="1"/>
</dbReference>
<dbReference type="SUPFAM" id="SSF52540">
    <property type="entry name" value="P-loop containing nucleoside triphosphate hydrolases"/>
    <property type="match status" value="1"/>
</dbReference>
<evidence type="ECO:0000256" key="11">
    <source>
        <dbReference type="ARBA" id="ARBA00023203"/>
    </source>
</evidence>
<dbReference type="InterPro" id="IPR036961">
    <property type="entry name" value="Kinesin_motor_dom_sf"/>
</dbReference>
<dbReference type="PROSITE" id="PS51844">
    <property type="entry name" value="SH3_LIKE"/>
    <property type="match status" value="1"/>
</dbReference>
<dbReference type="Gene3D" id="3.40.850.10">
    <property type="entry name" value="Kinesin motor domain"/>
    <property type="match status" value="1"/>
</dbReference>
<dbReference type="Gene3D" id="2.30.30.360">
    <property type="entry name" value="Myosin S1 fragment, N-terminal"/>
    <property type="match status" value="1"/>
</dbReference>
<dbReference type="Pfam" id="PF02736">
    <property type="entry name" value="Myosin_N"/>
    <property type="match status" value="1"/>
</dbReference>
<evidence type="ECO:0000256" key="10">
    <source>
        <dbReference type="ARBA" id="ARBA00023179"/>
    </source>
</evidence>
<dbReference type="Gene3D" id="1.20.5.370">
    <property type="match status" value="4"/>
</dbReference>
<dbReference type="SUPFAM" id="SSF57997">
    <property type="entry name" value="Tropomyosin"/>
    <property type="match status" value="2"/>
</dbReference>
<reference evidence="14" key="1">
    <citation type="submission" date="2022-08" db="EMBL/GenBank/DDBJ databases">
        <title>Genome sequencing of akame (Lates japonicus).</title>
        <authorList>
            <person name="Hashiguchi Y."/>
            <person name="Takahashi H."/>
        </authorList>
    </citation>
    <scope>NUCLEOTIDE SEQUENCE</scope>
    <source>
        <strain evidence="14">Kochi</strain>
    </source>
</reference>
<evidence type="ECO:0000256" key="4">
    <source>
        <dbReference type="ARBA" id="ARBA00022490"/>
    </source>
</evidence>
<keyword evidence="6" id="KW-0067">ATP-binding</keyword>
<evidence type="ECO:0000256" key="2">
    <source>
        <dbReference type="ARBA" id="ARBA00008314"/>
    </source>
</evidence>
<evidence type="ECO:0000256" key="3">
    <source>
        <dbReference type="ARBA" id="ARBA00022433"/>
    </source>
</evidence>
<dbReference type="FunFam" id="1.20.5.370:FF:000008">
    <property type="entry name" value="Myosin heavy chain"/>
    <property type="match status" value="1"/>
</dbReference>
<dbReference type="FunFam" id="1.20.5.370:FF:000002">
    <property type="entry name" value="Myosin heavy chain"/>
    <property type="match status" value="1"/>
</dbReference>
<name>A0AAD3N3T7_LATJO</name>
<feature type="domain" description="Myosin N-terminal SH3-like" evidence="13">
    <location>
        <begin position="98"/>
        <end position="147"/>
    </location>
</feature>
<evidence type="ECO:0000313" key="15">
    <source>
        <dbReference type="Proteomes" id="UP001279410"/>
    </source>
</evidence>
<comment type="subcellular location">
    <subcellularLocation>
        <location evidence="1">Cytoplasm</location>
        <location evidence="1">Myofibril</location>
    </subcellularLocation>
</comment>
<dbReference type="GO" id="GO:0016460">
    <property type="term" value="C:myosin II complex"/>
    <property type="evidence" value="ECO:0007669"/>
    <property type="project" value="TreeGrafter"/>
</dbReference>
<protein>
    <submittedName>
        <fullName evidence="14">Myosin heavy chain, fast skeletal muscle-like protein</fullName>
    </submittedName>
</protein>
<comment type="similarity">
    <text evidence="2">Belongs to the TRAFAC class myosin-kinesin ATPase superfamily. Myosin family.</text>
</comment>
<keyword evidence="11" id="KW-0009">Actin-binding</keyword>
<proteinExistence type="inferred from homology"/>
<keyword evidence="7" id="KW-0175">Coiled coil</keyword>
<evidence type="ECO:0000313" key="14">
    <source>
        <dbReference type="EMBL" id="GLD64535.1"/>
    </source>
</evidence>
<keyword evidence="4" id="KW-0963">Cytoplasm</keyword>
<dbReference type="Gene3D" id="6.10.250.2420">
    <property type="match status" value="1"/>
</dbReference>
<dbReference type="GO" id="GO:0051015">
    <property type="term" value="F:actin filament binding"/>
    <property type="evidence" value="ECO:0007669"/>
    <property type="project" value="InterPro"/>
</dbReference>
<keyword evidence="15" id="KW-1185">Reference proteome</keyword>
<dbReference type="GO" id="GO:0005524">
    <property type="term" value="F:ATP binding"/>
    <property type="evidence" value="ECO:0007669"/>
    <property type="project" value="UniProtKB-KW"/>
</dbReference>
<comment type="caution">
    <text evidence="14">The sequence shown here is derived from an EMBL/GenBank/DDBJ whole genome shotgun (WGS) entry which is preliminary data.</text>
</comment>
<keyword evidence="5" id="KW-0547">Nucleotide-binding</keyword>
<dbReference type="AlphaFoldDB" id="A0AAD3N3T7"/>
<dbReference type="FunFam" id="1.20.5.370:FF:000007">
    <property type="entry name" value="Myosin heavy chain"/>
    <property type="match status" value="1"/>
</dbReference>
<accession>A0AAD3N3T7</accession>
<dbReference type="InterPro" id="IPR004009">
    <property type="entry name" value="SH3_Myosin"/>
</dbReference>